<evidence type="ECO:0000313" key="1">
    <source>
        <dbReference type="EMBL" id="KJL19890.1"/>
    </source>
</evidence>
<protein>
    <recommendedName>
        <fullName evidence="3">Cytotoxic translational repressor of toxin-antitoxin stability system</fullName>
    </recommendedName>
</protein>
<gene>
    <name evidence="1" type="ORF">RL72_02936</name>
</gene>
<sequence length="148" mass="16687">MSKHPVATREDHDSFCVNENWDLVRGAVGRPVTHHKTYELALWDGRILRTRISRPVDRTDYSAGMWSHILRQQLEATAEVFWRCVRDSVIPDRGAPDAVPIRSAVPLHLVRELTRLGMPEREILELDAAAAAQRYADLLAGAQRGATP</sequence>
<evidence type="ECO:0000313" key="2">
    <source>
        <dbReference type="Proteomes" id="UP000033448"/>
    </source>
</evidence>
<evidence type="ECO:0008006" key="3">
    <source>
        <dbReference type="Google" id="ProtNLM"/>
    </source>
</evidence>
<dbReference type="Proteomes" id="UP000033448">
    <property type="component" value="Unassembled WGS sequence"/>
</dbReference>
<keyword evidence="2" id="KW-1185">Reference proteome</keyword>
<organism evidence="1 2">
    <name type="scientific">Microbacterium azadirachtae</name>
    <dbReference type="NCBI Taxonomy" id="582680"/>
    <lineage>
        <taxon>Bacteria</taxon>
        <taxon>Bacillati</taxon>
        <taxon>Actinomycetota</taxon>
        <taxon>Actinomycetes</taxon>
        <taxon>Micrococcales</taxon>
        <taxon>Microbacteriaceae</taxon>
        <taxon>Microbacterium</taxon>
    </lineage>
</organism>
<name>A0A0F0KIC5_9MICO</name>
<accession>A0A0F0KIC5</accession>
<reference evidence="1 2" key="1">
    <citation type="submission" date="2015-02" db="EMBL/GenBank/DDBJ databases">
        <title>Draft genome sequences of ten Microbacterium spp. with emphasis on heavy metal contaminated environments.</title>
        <authorList>
            <person name="Corretto E."/>
        </authorList>
    </citation>
    <scope>NUCLEOTIDE SEQUENCE [LARGE SCALE GENOMIC DNA]</scope>
    <source>
        <strain evidence="1 2">DSM 23848</strain>
    </source>
</reference>
<dbReference type="AlphaFoldDB" id="A0A0F0KIC5"/>
<dbReference type="PATRIC" id="fig|582680.7.peg.2993"/>
<comment type="caution">
    <text evidence="1">The sequence shown here is derived from an EMBL/GenBank/DDBJ whole genome shotgun (WGS) entry which is preliminary data.</text>
</comment>
<proteinExistence type="predicted"/>
<dbReference type="EMBL" id="JYIT01000083">
    <property type="protein sequence ID" value="KJL19890.1"/>
    <property type="molecule type" value="Genomic_DNA"/>
</dbReference>